<keyword evidence="11" id="KW-1185">Reference proteome</keyword>
<name>A0A8C9TGP7_SCLFO</name>
<dbReference type="Proteomes" id="UP000694397">
    <property type="component" value="Chromosome 1"/>
</dbReference>
<keyword evidence="7" id="KW-0675">Receptor</keyword>
<reference evidence="10 11" key="1">
    <citation type="submission" date="2019-04" db="EMBL/GenBank/DDBJ databases">
        <authorList>
            <consortium name="Wellcome Sanger Institute Data Sharing"/>
        </authorList>
    </citation>
    <scope>NUCLEOTIDE SEQUENCE [LARGE SCALE GENOMIC DNA]</scope>
</reference>
<dbReference type="Gene3D" id="2.60.40.10">
    <property type="entry name" value="Immunoglobulins"/>
    <property type="match status" value="2"/>
</dbReference>
<dbReference type="GO" id="GO:0038023">
    <property type="term" value="F:signaling receptor activity"/>
    <property type="evidence" value="ECO:0007669"/>
    <property type="project" value="InterPro"/>
</dbReference>
<dbReference type="Ensembl" id="ENSSFOT00015068836.1">
    <property type="protein sequence ID" value="ENSSFOP00015050581.1"/>
    <property type="gene ID" value="ENSSFOG00015027721.1"/>
</dbReference>
<dbReference type="GO" id="GO:0009986">
    <property type="term" value="C:cell surface"/>
    <property type="evidence" value="ECO:0007669"/>
    <property type="project" value="UniProtKB-ARBA"/>
</dbReference>
<reference evidence="10" key="3">
    <citation type="submission" date="2025-09" db="UniProtKB">
        <authorList>
            <consortium name="Ensembl"/>
        </authorList>
    </citation>
    <scope>IDENTIFICATION</scope>
</reference>
<evidence type="ECO:0000256" key="2">
    <source>
        <dbReference type="ARBA" id="ARBA00008215"/>
    </source>
</evidence>
<dbReference type="GeneTree" id="ENSGT00990000204624"/>
<dbReference type="Pfam" id="PF08205">
    <property type="entry name" value="C2-set_2"/>
    <property type="match status" value="1"/>
</dbReference>
<evidence type="ECO:0000256" key="1">
    <source>
        <dbReference type="ARBA" id="ARBA00004167"/>
    </source>
</evidence>
<keyword evidence="3" id="KW-0812">Transmembrane</keyword>
<dbReference type="PANTHER" id="PTHR21462">
    <property type="entry name" value="CELL SURFACE GLYCOPROTEIN OX2 RECEPTOR PRECURSOR"/>
    <property type="match status" value="1"/>
</dbReference>
<evidence type="ECO:0000313" key="10">
    <source>
        <dbReference type="Ensembl" id="ENSSFOP00015050581.1"/>
    </source>
</evidence>
<dbReference type="PANTHER" id="PTHR21462:SF2">
    <property type="entry name" value="CELL SURFACE GLYCOPROTEIN CD200 RECEPTOR 2"/>
    <property type="match status" value="1"/>
</dbReference>
<proteinExistence type="inferred from homology"/>
<evidence type="ECO:0000256" key="3">
    <source>
        <dbReference type="ARBA" id="ARBA00022692"/>
    </source>
</evidence>
<dbReference type="InterPro" id="IPR007110">
    <property type="entry name" value="Ig-like_dom"/>
</dbReference>
<organism evidence="10 11">
    <name type="scientific">Scleropages formosus</name>
    <name type="common">Asian bonytongue</name>
    <name type="synonym">Osteoglossum formosum</name>
    <dbReference type="NCBI Taxonomy" id="113540"/>
    <lineage>
        <taxon>Eukaryota</taxon>
        <taxon>Metazoa</taxon>
        <taxon>Chordata</taxon>
        <taxon>Craniata</taxon>
        <taxon>Vertebrata</taxon>
        <taxon>Euteleostomi</taxon>
        <taxon>Actinopterygii</taxon>
        <taxon>Neopterygii</taxon>
        <taxon>Teleostei</taxon>
        <taxon>Osteoglossocephala</taxon>
        <taxon>Osteoglossomorpha</taxon>
        <taxon>Osteoglossiformes</taxon>
        <taxon>Osteoglossidae</taxon>
        <taxon>Scleropages</taxon>
    </lineage>
</organism>
<keyword evidence="5" id="KW-0472">Membrane</keyword>
<protein>
    <recommendedName>
        <fullName evidence="9">Ig-like domain-containing protein</fullName>
    </recommendedName>
</protein>
<dbReference type="GO" id="GO:0016020">
    <property type="term" value="C:membrane"/>
    <property type="evidence" value="ECO:0007669"/>
    <property type="project" value="UniProtKB-SubCell"/>
</dbReference>
<evidence type="ECO:0000256" key="8">
    <source>
        <dbReference type="ARBA" id="ARBA00023180"/>
    </source>
</evidence>
<evidence type="ECO:0000259" key="9">
    <source>
        <dbReference type="PROSITE" id="PS50835"/>
    </source>
</evidence>
<evidence type="ECO:0000256" key="7">
    <source>
        <dbReference type="ARBA" id="ARBA00023170"/>
    </source>
</evidence>
<dbReference type="AlphaFoldDB" id="A0A8C9TGP7"/>
<dbReference type="InterPro" id="IPR013162">
    <property type="entry name" value="CD80_C2-set"/>
</dbReference>
<comment type="similarity">
    <text evidence="2">Belongs to the CD200R family.</text>
</comment>
<keyword evidence="8" id="KW-0325">Glycoprotein</keyword>
<reference evidence="10" key="2">
    <citation type="submission" date="2025-08" db="UniProtKB">
        <authorList>
            <consortium name="Ensembl"/>
        </authorList>
    </citation>
    <scope>IDENTIFICATION</scope>
</reference>
<evidence type="ECO:0000256" key="4">
    <source>
        <dbReference type="ARBA" id="ARBA00022989"/>
    </source>
</evidence>
<dbReference type="GO" id="GO:0150077">
    <property type="term" value="P:regulation of neuroinflammatory response"/>
    <property type="evidence" value="ECO:0007669"/>
    <property type="project" value="InterPro"/>
</dbReference>
<dbReference type="InterPro" id="IPR036179">
    <property type="entry name" value="Ig-like_dom_sf"/>
</dbReference>
<evidence type="ECO:0000256" key="6">
    <source>
        <dbReference type="ARBA" id="ARBA00023157"/>
    </source>
</evidence>
<dbReference type="OrthoDB" id="8915654at2759"/>
<evidence type="ECO:0000256" key="5">
    <source>
        <dbReference type="ARBA" id="ARBA00023136"/>
    </source>
</evidence>
<feature type="domain" description="Ig-like" evidence="9">
    <location>
        <begin position="59"/>
        <end position="159"/>
    </location>
</feature>
<dbReference type="SUPFAM" id="SSF48726">
    <property type="entry name" value="Immunoglobulin"/>
    <property type="match status" value="2"/>
</dbReference>
<dbReference type="InterPro" id="IPR040012">
    <property type="entry name" value="CD200R"/>
</dbReference>
<dbReference type="PROSITE" id="PS50835">
    <property type="entry name" value="IG_LIKE"/>
    <property type="match status" value="1"/>
</dbReference>
<dbReference type="InterPro" id="IPR013783">
    <property type="entry name" value="Ig-like_fold"/>
</dbReference>
<sequence length="184" mass="20355">MACYNITQSKLIYTLWKLHMRGHTCDLRTDYLTENYENNCQDGKVLRSGTGRESHLHIPQFTLTDEGIYLCETAYWGGTYTAEITVEHGRRVAVCSAVGGKPVASISWSTMGNFRGNQSSILNPDSTFTVDSRLALPENVSSDNLNCIVTHPCLGESLSPPTTPQGLKPGSFVFFLFVLLKVTL</sequence>
<accession>A0A8C9TGP7</accession>
<evidence type="ECO:0000313" key="11">
    <source>
        <dbReference type="Proteomes" id="UP000694397"/>
    </source>
</evidence>
<comment type="subcellular location">
    <subcellularLocation>
        <location evidence="1">Membrane</location>
        <topology evidence="1">Single-pass membrane protein</topology>
    </subcellularLocation>
</comment>
<keyword evidence="4" id="KW-1133">Transmembrane helix</keyword>
<keyword evidence="6" id="KW-1015">Disulfide bond</keyword>